<gene>
    <name evidence="2" type="ORF">FN976_27310</name>
</gene>
<feature type="compositionally biased region" description="Pro residues" evidence="1">
    <location>
        <begin position="17"/>
        <end position="37"/>
    </location>
</feature>
<dbReference type="Proteomes" id="UP000318199">
    <property type="component" value="Unassembled WGS sequence"/>
</dbReference>
<comment type="caution">
    <text evidence="2">The sequence shown here is derived from an EMBL/GenBank/DDBJ whole genome shotgun (WGS) entry which is preliminary data.</text>
</comment>
<keyword evidence="3" id="KW-1185">Reference proteome</keyword>
<name>A0A562ZEP9_9BURK</name>
<proteinExistence type="predicted"/>
<reference evidence="2 3" key="1">
    <citation type="submission" date="2019-07" db="EMBL/GenBank/DDBJ databases">
        <title>Caenimonas sedimenti sp. nov., isolated from activated sludge.</title>
        <authorList>
            <person name="Xu J."/>
        </authorList>
    </citation>
    <scope>NUCLEOTIDE SEQUENCE [LARGE SCALE GENOMIC DNA]</scope>
    <source>
        <strain evidence="2 3">HX-9-20</strain>
    </source>
</reference>
<evidence type="ECO:0000313" key="2">
    <source>
        <dbReference type="EMBL" id="TWO65518.1"/>
    </source>
</evidence>
<evidence type="ECO:0000313" key="3">
    <source>
        <dbReference type="Proteomes" id="UP000318199"/>
    </source>
</evidence>
<sequence length="60" mass="6594">MRTPAMVMFKARFHTPEPVPPVTPEPSPNDPQPMPPPIEEERGPQAPVKLPGDSSVPQRV</sequence>
<feature type="region of interest" description="Disordered" evidence="1">
    <location>
        <begin position="1"/>
        <end position="60"/>
    </location>
</feature>
<organism evidence="2 3">
    <name type="scientific">Caenimonas sedimenti</name>
    <dbReference type="NCBI Taxonomy" id="2596921"/>
    <lineage>
        <taxon>Bacteria</taxon>
        <taxon>Pseudomonadati</taxon>
        <taxon>Pseudomonadota</taxon>
        <taxon>Betaproteobacteria</taxon>
        <taxon>Burkholderiales</taxon>
        <taxon>Comamonadaceae</taxon>
        <taxon>Caenimonas</taxon>
    </lineage>
</organism>
<evidence type="ECO:0000256" key="1">
    <source>
        <dbReference type="SAM" id="MobiDB-lite"/>
    </source>
</evidence>
<protein>
    <submittedName>
        <fullName evidence="2">Uncharacterized protein</fullName>
    </submittedName>
</protein>
<accession>A0A562ZEP9</accession>
<dbReference type="EMBL" id="VOBQ01000028">
    <property type="protein sequence ID" value="TWO65518.1"/>
    <property type="molecule type" value="Genomic_DNA"/>
</dbReference>
<dbReference type="RefSeq" id="WP_145896991.1">
    <property type="nucleotide sequence ID" value="NZ_VOBQ01000028.1"/>
</dbReference>
<dbReference type="AlphaFoldDB" id="A0A562ZEP9"/>